<dbReference type="InterPro" id="IPR012675">
    <property type="entry name" value="Beta-grasp_dom_sf"/>
</dbReference>
<dbReference type="PANTHER" id="PTHR42815:SF2">
    <property type="entry name" value="FAD-BINDING, PUTATIVE (AFU_ORTHOLOGUE AFUA_6G07600)-RELATED"/>
    <property type="match status" value="1"/>
</dbReference>
<reference evidence="4 5" key="1">
    <citation type="journal article" date="2022" name="IScience">
        <title>An ultrasensitive nanofiber-based assay for enzymatic hydrolysis and deep-sea microbial degradation of cellulose.</title>
        <authorList>
            <person name="Tsudome M."/>
            <person name="Tachioka M."/>
            <person name="Miyazaki M."/>
            <person name="Uchimura K."/>
            <person name="Tsuda M."/>
            <person name="Takaki Y."/>
            <person name="Deguchi S."/>
        </authorList>
    </citation>
    <scope>NUCLEOTIDE SEQUENCE [LARGE SCALE GENOMIC DNA]</scope>
    <source>
        <strain evidence="4 5">GE09</strain>
    </source>
</reference>
<dbReference type="CDD" id="cd06184">
    <property type="entry name" value="flavohem_like_fad_nad_binding"/>
    <property type="match status" value="1"/>
</dbReference>
<dbReference type="PROSITE" id="PS51384">
    <property type="entry name" value="FAD_FR"/>
    <property type="match status" value="1"/>
</dbReference>
<dbReference type="InterPro" id="IPR039261">
    <property type="entry name" value="FNR_nucleotide-bd"/>
</dbReference>
<dbReference type="PRINTS" id="PR00406">
    <property type="entry name" value="CYTB5RDTASE"/>
</dbReference>
<dbReference type="Pfam" id="PF00175">
    <property type="entry name" value="NAD_binding_1"/>
    <property type="match status" value="1"/>
</dbReference>
<feature type="domain" description="FAD-binding FR-type" evidence="3">
    <location>
        <begin position="334"/>
        <end position="443"/>
    </location>
</feature>
<dbReference type="InterPro" id="IPR006058">
    <property type="entry name" value="2Fe2S_fd_BS"/>
</dbReference>
<dbReference type="Gene3D" id="3.10.20.30">
    <property type="match status" value="1"/>
</dbReference>
<feature type="domain" description="2Fe-2S ferredoxin-type" evidence="2">
    <location>
        <begin position="608"/>
        <end position="697"/>
    </location>
</feature>
<dbReference type="InterPro" id="IPR017938">
    <property type="entry name" value="Riboflavin_synthase-like_b-brl"/>
</dbReference>
<organism evidence="4 5">
    <name type="scientific">Marinagarivorans cellulosilyticus</name>
    <dbReference type="NCBI Taxonomy" id="2721545"/>
    <lineage>
        <taxon>Bacteria</taxon>
        <taxon>Pseudomonadati</taxon>
        <taxon>Pseudomonadota</taxon>
        <taxon>Gammaproteobacteria</taxon>
        <taxon>Cellvibrionales</taxon>
        <taxon>Cellvibrionaceae</taxon>
        <taxon>Marinagarivorans</taxon>
    </lineage>
</organism>
<dbReference type="EMBL" id="AP023086">
    <property type="protein sequence ID" value="BCD99323.1"/>
    <property type="molecule type" value="Genomic_DNA"/>
</dbReference>
<dbReference type="SUPFAM" id="SSF63380">
    <property type="entry name" value="Riboflavin synthase domain-like"/>
    <property type="match status" value="1"/>
</dbReference>
<dbReference type="InterPro" id="IPR001433">
    <property type="entry name" value="OxRdtase_FAD/NAD-bd"/>
</dbReference>
<dbReference type="PROSITE" id="PS00197">
    <property type="entry name" value="2FE2S_FER_1"/>
    <property type="match status" value="1"/>
</dbReference>
<evidence type="ECO:0000259" key="3">
    <source>
        <dbReference type="PROSITE" id="PS51384"/>
    </source>
</evidence>
<dbReference type="InterPro" id="IPR036010">
    <property type="entry name" value="2Fe-2S_ferredoxin-like_sf"/>
</dbReference>
<evidence type="ECO:0000256" key="1">
    <source>
        <dbReference type="SAM" id="MobiDB-lite"/>
    </source>
</evidence>
<dbReference type="AlphaFoldDB" id="A0AAN1WKK7"/>
<dbReference type="SUPFAM" id="SSF50475">
    <property type="entry name" value="FMN-binding split barrel"/>
    <property type="match status" value="1"/>
</dbReference>
<dbReference type="SUPFAM" id="SSF54292">
    <property type="entry name" value="2Fe-2S ferredoxin-like"/>
    <property type="match status" value="1"/>
</dbReference>
<dbReference type="Gene3D" id="2.30.110.10">
    <property type="entry name" value="Electron Transport, Fmn-binding Protein, Chain A"/>
    <property type="match status" value="1"/>
</dbReference>
<dbReference type="RefSeq" id="WP_236984494.1">
    <property type="nucleotide sequence ID" value="NZ_AP023086.1"/>
</dbReference>
<accession>A0AAN1WKK7</accession>
<dbReference type="Pfam" id="PF00111">
    <property type="entry name" value="Fer2"/>
    <property type="match status" value="1"/>
</dbReference>
<dbReference type="Gene3D" id="2.40.30.10">
    <property type="entry name" value="Translation factors"/>
    <property type="match status" value="1"/>
</dbReference>
<feature type="region of interest" description="Disordered" evidence="1">
    <location>
        <begin position="1"/>
        <end position="20"/>
    </location>
</feature>
<dbReference type="GO" id="GO:0051537">
    <property type="term" value="F:2 iron, 2 sulfur cluster binding"/>
    <property type="evidence" value="ECO:0007669"/>
    <property type="project" value="InterPro"/>
</dbReference>
<evidence type="ECO:0000313" key="4">
    <source>
        <dbReference type="EMBL" id="BCD99323.1"/>
    </source>
</evidence>
<name>A0AAN1WKK7_9GAMM</name>
<dbReference type="InterPro" id="IPR001041">
    <property type="entry name" value="2Fe-2S_ferredoxin-type"/>
</dbReference>
<dbReference type="GO" id="GO:0016491">
    <property type="term" value="F:oxidoreductase activity"/>
    <property type="evidence" value="ECO:0007669"/>
    <property type="project" value="InterPro"/>
</dbReference>
<dbReference type="InterPro" id="IPR012349">
    <property type="entry name" value="Split_barrel_FMN-bd"/>
</dbReference>
<gene>
    <name evidence="4" type="ORF">MARGE09_P3524</name>
</gene>
<dbReference type="Gene3D" id="3.40.50.80">
    <property type="entry name" value="Nucleotide-binding domain of ferredoxin-NADP reductase (FNR) module"/>
    <property type="match status" value="1"/>
</dbReference>
<dbReference type="CDD" id="cd00207">
    <property type="entry name" value="fer2"/>
    <property type="match status" value="1"/>
</dbReference>
<dbReference type="Proteomes" id="UP001320119">
    <property type="component" value="Chromosome"/>
</dbReference>
<dbReference type="InterPro" id="IPR011576">
    <property type="entry name" value="Pyridox_Oxase_N"/>
</dbReference>
<dbReference type="PROSITE" id="PS51085">
    <property type="entry name" value="2FE2S_FER_2"/>
    <property type="match status" value="1"/>
</dbReference>
<dbReference type="PANTHER" id="PTHR42815">
    <property type="entry name" value="FAD-BINDING, PUTATIVE (AFU_ORTHOLOGUE AFUA_6G07600)-RELATED"/>
    <property type="match status" value="1"/>
</dbReference>
<dbReference type="InterPro" id="IPR008333">
    <property type="entry name" value="Cbr1-like_FAD-bd_dom"/>
</dbReference>
<dbReference type="SUPFAM" id="SSF52343">
    <property type="entry name" value="Ferredoxin reductase-like, C-terminal NADP-linked domain"/>
    <property type="match status" value="1"/>
</dbReference>
<keyword evidence="5" id="KW-1185">Reference proteome</keyword>
<evidence type="ECO:0000313" key="5">
    <source>
        <dbReference type="Proteomes" id="UP001320119"/>
    </source>
</evidence>
<dbReference type="InterPro" id="IPR017927">
    <property type="entry name" value="FAD-bd_FR_type"/>
</dbReference>
<evidence type="ECO:0008006" key="6">
    <source>
        <dbReference type="Google" id="ProtNLM"/>
    </source>
</evidence>
<evidence type="ECO:0000259" key="2">
    <source>
        <dbReference type="PROSITE" id="PS51085"/>
    </source>
</evidence>
<proteinExistence type="predicted"/>
<protein>
    <recommendedName>
        <fullName evidence="6">FAD-binding oxidoreductase</fullName>
    </recommendedName>
</protein>
<dbReference type="KEGG" id="marq:MARGE09_P3524"/>
<sequence>MTNSIQDIKPSPFHSGEQKIQARMGVREKMERFGRKVIRDFMPDQHREFYNQLPFVFVGHADGEGWPWASILFNSPGFMHSKNERSLSINTLPVEGDPLQEAIVPKTRLGLLGIELPTRRRNRLAAHIKRKTEQGFELNVDQAFGNCPQYIQTRELEWLGADSIPKPEVQEITLFDQGVQALISNSDTFFVASYLANGSEEASEGADVSHRGGRPGFVRVDDDKTLTIPDYMGNNHYNTFGNFIENAKAGLLFLDFENGHLVTLTGTVEILWDSPETKYFEGAEQLWRFHLDHGRKLKYALPLRWKLQAFSPNTSLTGSWQEAKASEDAAKLKNEWRPYKVEKIVRESSVIKSFYLSAVGHQALKFIPGQFLTLKAELEGKKQIRTYTLSSAPADHQYRISVKREDSPDGKRPKGTFSSYLHSDINVGDTILAKAPTGAFQYNSESDRPALLLAGGVGITPMISMARHALSEGLRTRKMRSITFIGAARSHQQRAFFEEFNGIAEASQNQIQAYWALSEISPDSKPGKDFQHVGHISKDLLQAILPLDEYDCYLCGPAGFMQASYDLLRSLGVSDSRIHAEAFGPASLKRNADEATKSVVSQPVAYQAIVEFSNSKVEQAWSKEDGNLLEFAEAHGFAPKFGCRSGQCGACKVKLTSGKVAYETEHPEGVDDGEVLLCCSVPARVEGEEVARISIGL</sequence>
<dbReference type="Pfam" id="PF00970">
    <property type="entry name" value="FAD_binding_6"/>
    <property type="match status" value="1"/>
</dbReference>
<dbReference type="Pfam" id="PF01243">
    <property type="entry name" value="PNPOx_N"/>
    <property type="match status" value="1"/>
</dbReference>